<keyword evidence="2" id="KW-1185">Reference proteome</keyword>
<dbReference type="EMBL" id="MN586020">
    <property type="protein sequence ID" value="QGJ92750.1"/>
    <property type="molecule type" value="Genomic_DNA"/>
</dbReference>
<evidence type="ECO:0000313" key="2">
    <source>
        <dbReference type="Proteomes" id="UP000425388"/>
    </source>
</evidence>
<accession>A0A649VK31</accession>
<dbReference type="Proteomes" id="UP000425388">
    <property type="component" value="Segment"/>
</dbReference>
<sequence>MGRALDAPPVPEDVALLAERVGSDPLSWAFNCHGASLAIVQSGIYPGARVARGLCKGVPGQHSWVVADYGDEGVYDEQAHVIDPTLWCYDLTVTNVWQGSYMGVGWRHRPHGWGHFFTGDRPAHGGGETLTLTPREPLSALAREFLRMLGPLDARGWMMVGNLPVGGWPAAEVIAAMDDTPSITALVPIDRLGMLTDRNPSGLYMRTTA</sequence>
<proteinExistence type="predicted"/>
<reference evidence="1 2" key="1">
    <citation type="submission" date="2019-10" db="EMBL/GenBank/DDBJ databases">
        <authorList>
            <person name="Abad L.A."/>
            <person name="AUll H.A."/>
            <person name="Garlena R.A."/>
            <person name="Russell D.A."/>
            <person name="Pope W.H."/>
            <person name="Jacobs-Sera D."/>
            <person name="Hatfull G.F."/>
        </authorList>
    </citation>
    <scope>NUCLEOTIDE SEQUENCE [LARGE SCALE GENOMIC DNA]</scope>
</reference>
<dbReference type="RefSeq" id="YP_010751371.1">
    <property type="nucleotide sequence ID" value="NC_073368.1"/>
</dbReference>
<evidence type="ECO:0000313" key="1">
    <source>
        <dbReference type="EMBL" id="QGJ92750.1"/>
    </source>
</evidence>
<dbReference type="GeneID" id="80005037"/>
<organism evidence="1 2">
    <name type="scientific">Microbacterium phage Megan</name>
    <dbReference type="NCBI Taxonomy" id="2656551"/>
    <lineage>
        <taxon>Viruses</taxon>
        <taxon>Duplodnaviria</taxon>
        <taxon>Heunggongvirae</taxon>
        <taxon>Uroviricota</taxon>
        <taxon>Caudoviricetes</taxon>
        <taxon>Hodgkinviridae</taxon>
        <taxon>Meganvirus</taxon>
        <taxon>Meganvirus megan</taxon>
    </lineage>
</organism>
<name>A0A649VK31_9CAUD</name>
<dbReference type="KEGG" id="vg:80005037"/>
<protein>
    <submittedName>
        <fullName evidence="1">Uncharacterized protein</fullName>
    </submittedName>
</protein>
<gene>
    <name evidence="1" type="primary">80</name>
    <name evidence="1" type="ORF">PBI_MEGAN_80</name>
</gene>